<evidence type="ECO:0000256" key="1">
    <source>
        <dbReference type="ARBA" id="ARBA00008007"/>
    </source>
</evidence>
<dbReference type="EMBL" id="LUKF01000001">
    <property type="protein sequence ID" value="KYG70801.1"/>
    <property type="molecule type" value="Genomic_DNA"/>
</dbReference>
<dbReference type="CDD" id="cd06223">
    <property type="entry name" value="PRTases_typeI"/>
    <property type="match status" value="1"/>
</dbReference>
<dbReference type="InterPro" id="IPR000836">
    <property type="entry name" value="PRTase_dom"/>
</dbReference>
<dbReference type="Proteomes" id="UP000075391">
    <property type="component" value="Unassembled WGS sequence"/>
</dbReference>
<protein>
    <submittedName>
        <fullName evidence="2">Uncharacterized protein</fullName>
    </submittedName>
</protein>
<dbReference type="PANTHER" id="PTHR47505">
    <property type="entry name" value="DNA UTILIZATION PROTEIN YHGH"/>
    <property type="match status" value="1"/>
</dbReference>
<dbReference type="SUPFAM" id="SSF53271">
    <property type="entry name" value="PRTase-like"/>
    <property type="match status" value="1"/>
</dbReference>
<evidence type="ECO:0000313" key="3">
    <source>
        <dbReference type="Proteomes" id="UP000075391"/>
    </source>
</evidence>
<accession>A0A150WWF4</accession>
<comment type="similarity">
    <text evidence="1">Belongs to the ComF/GntX family.</text>
</comment>
<dbReference type="InterPro" id="IPR051910">
    <property type="entry name" value="ComF/GntX_DNA_util-trans"/>
</dbReference>
<dbReference type="PANTHER" id="PTHR47505:SF1">
    <property type="entry name" value="DNA UTILIZATION PROTEIN YHGH"/>
    <property type="match status" value="1"/>
</dbReference>
<evidence type="ECO:0000313" key="2">
    <source>
        <dbReference type="EMBL" id="KYG70801.1"/>
    </source>
</evidence>
<proteinExistence type="inferred from homology"/>
<name>A0A150WWF4_BDEBC</name>
<reference evidence="2 3" key="1">
    <citation type="submission" date="2016-03" db="EMBL/GenBank/DDBJ databases">
        <authorList>
            <person name="Ploux O."/>
        </authorList>
    </citation>
    <scope>NUCLEOTIDE SEQUENCE [LARGE SCALE GENOMIC DNA]</scope>
    <source>
        <strain evidence="2 3">BER2</strain>
    </source>
</reference>
<comment type="caution">
    <text evidence="2">The sequence shown here is derived from an EMBL/GenBank/DDBJ whole genome shotgun (WGS) entry which is preliminary data.</text>
</comment>
<organism evidence="2 3">
    <name type="scientific">Bdellovibrio bacteriovorus</name>
    <dbReference type="NCBI Taxonomy" id="959"/>
    <lineage>
        <taxon>Bacteria</taxon>
        <taxon>Pseudomonadati</taxon>
        <taxon>Bdellovibrionota</taxon>
        <taxon>Bdellovibrionia</taxon>
        <taxon>Bdellovibrionales</taxon>
        <taxon>Pseudobdellovibrionaceae</taxon>
        <taxon>Bdellovibrio</taxon>
    </lineage>
</organism>
<sequence>MNPTFNLFKKHLSCCLNCGSFLVTKGRFCRYCALKLDRWEQSTPILVPPFQVRAHYSWDPGRSDILSQLVLSLKGTGNEEAWRYYAQDFARKNLSNLTSNRRIQVVPAPAKRIDQKDHSFAWAQGLAESLGASLHPCLEKLSKHHQRGADRAERALIEMRLREKSTSPVDFAPETLWIFADDVLTTGATARAAHIALGCPAHFEVWVLAHRRLSCGASRHLL</sequence>
<dbReference type="InterPro" id="IPR029057">
    <property type="entry name" value="PRTase-like"/>
</dbReference>
<gene>
    <name evidence="2" type="ORF">AZI85_02405</name>
</gene>
<dbReference type="AlphaFoldDB" id="A0A150WWF4"/>